<dbReference type="RefSeq" id="XP_046041228.1">
    <property type="nucleotide sequence ID" value="XM_046185436.1"/>
</dbReference>
<name>A0A9P9FYA6_FUSRE</name>
<evidence type="ECO:0000313" key="2">
    <source>
        <dbReference type="Proteomes" id="UP000720189"/>
    </source>
</evidence>
<accession>A0A9P9FYA6</accession>
<dbReference type="EMBL" id="JAGMUX010000034">
    <property type="protein sequence ID" value="KAH7207853.1"/>
    <property type="molecule type" value="Genomic_DNA"/>
</dbReference>
<dbReference type="Proteomes" id="UP000720189">
    <property type="component" value="Unassembled WGS sequence"/>
</dbReference>
<organism evidence="1 2">
    <name type="scientific">Fusarium redolens</name>
    <dbReference type="NCBI Taxonomy" id="48865"/>
    <lineage>
        <taxon>Eukaryota</taxon>
        <taxon>Fungi</taxon>
        <taxon>Dikarya</taxon>
        <taxon>Ascomycota</taxon>
        <taxon>Pezizomycotina</taxon>
        <taxon>Sordariomycetes</taxon>
        <taxon>Hypocreomycetidae</taxon>
        <taxon>Hypocreales</taxon>
        <taxon>Nectriaceae</taxon>
        <taxon>Fusarium</taxon>
        <taxon>Fusarium redolens species complex</taxon>
    </lineage>
</organism>
<protein>
    <submittedName>
        <fullName evidence="1">Uncharacterized protein</fullName>
    </submittedName>
</protein>
<dbReference type="AlphaFoldDB" id="A0A9P9FYA6"/>
<keyword evidence="2" id="KW-1185">Reference proteome</keyword>
<evidence type="ECO:0000313" key="1">
    <source>
        <dbReference type="EMBL" id="KAH7207853.1"/>
    </source>
</evidence>
<reference evidence="1" key="1">
    <citation type="journal article" date="2021" name="Nat. Commun.">
        <title>Genetic determinants of endophytism in the Arabidopsis root mycobiome.</title>
        <authorList>
            <person name="Mesny F."/>
            <person name="Miyauchi S."/>
            <person name="Thiergart T."/>
            <person name="Pickel B."/>
            <person name="Atanasova L."/>
            <person name="Karlsson M."/>
            <person name="Huettel B."/>
            <person name="Barry K.W."/>
            <person name="Haridas S."/>
            <person name="Chen C."/>
            <person name="Bauer D."/>
            <person name="Andreopoulos W."/>
            <person name="Pangilinan J."/>
            <person name="LaButti K."/>
            <person name="Riley R."/>
            <person name="Lipzen A."/>
            <person name="Clum A."/>
            <person name="Drula E."/>
            <person name="Henrissat B."/>
            <person name="Kohler A."/>
            <person name="Grigoriev I.V."/>
            <person name="Martin F.M."/>
            <person name="Hacquard S."/>
        </authorList>
    </citation>
    <scope>NUCLEOTIDE SEQUENCE</scope>
    <source>
        <strain evidence="1">MPI-CAGE-AT-0023</strain>
    </source>
</reference>
<proteinExistence type="predicted"/>
<sequence>MVWCRLTEYIPSVGSRYVHEMLVSEYYKRERWKIAQLLPGENWPNMYRCANLSPIQQLMQLLYPTVPMLLIKTTSISLQPLFQTAQIYLALDLMIRPRQMNTAWPWSIRSTERRVGATKSGDELLSSSRKINCLQITIMPVAVNLQDTFVSIQNETRSQSLYAGYLSSLPRKRSGIRGYEKACSSLSPLSCGGFGYLWQSFTLIYLPKGYLEQQEG</sequence>
<gene>
    <name evidence="1" type="ORF">BKA55DRAFT_263604</name>
</gene>
<dbReference type="GeneID" id="70215390"/>
<comment type="caution">
    <text evidence="1">The sequence shown here is derived from an EMBL/GenBank/DDBJ whole genome shotgun (WGS) entry which is preliminary data.</text>
</comment>